<evidence type="ECO:0000313" key="1">
    <source>
        <dbReference type="EMBL" id="JAH24006.1"/>
    </source>
</evidence>
<reference evidence="1" key="1">
    <citation type="submission" date="2014-11" db="EMBL/GenBank/DDBJ databases">
        <authorList>
            <person name="Amaro Gonzalez C."/>
        </authorList>
    </citation>
    <scope>NUCLEOTIDE SEQUENCE</scope>
</reference>
<proteinExistence type="predicted"/>
<dbReference type="EMBL" id="GBXM01084571">
    <property type="protein sequence ID" value="JAH24006.1"/>
    <property type="molecule type" value="Transcribed_RNA"/>
</dbReference>
<name>A0A0E9R4C5_ANGAN</name>
<sequence>MSVPHIASNQTPKDQATIIFLFLLKGHSLIKTGLTKAGEKIWKKRESPYEGSQAISEWCYPLHVIHFVIIV</sequence>
<organism evidence="1">
    <name type="scientific">Anguilla anguilla</name>
    <name type="common">European freshwater eel</name>
    <name type="synonym">Muraena anguilla</name>
    <dbReference type="NCBI Taxonomy" id="7936"/>
    <lineage>
        <taxon>Eukaryota</taxon>
        <taxon>Metazoa</taxon>
        <taxon>Chordata</taxon>
        <taxon>Craniata</taxon>
        <taxon>Vertebrata</taxon>
        <taxon>Euteleostomi</taxon>
        <taxon>Actinopterygii</taxon>
        <taxon>Neopterygii</taxon>
        <taxon>Teleostei</taxon>
        <taxon>Anguilliformes</taxon>
        <taxon>Anguillidae</taxon>
        <taxon>Anguilla</taxon>
    </lineage>
</organism>
<accession>A0A0E9R4C5</accession>
<reference evidence="1" key="2">
    <citation type="journal article" date="2015" name="Fish Shellfish Immunol.">
        <title>Early steps in the European eel (Anguilla anguilla)-Vibrio vulnificus interaction in the gills: Role of the RtxA13 toxin.</title>
        <authorList>
            <person name="Callol A."/>
            <person name="Pajuelo D."/>
            <person name="Ebbesson L."/>
            <person name="Teles M."/>
            <person name="MacKenzie S."/>
            <person name="Amaro C."/>
        </authorList>
    </citation>
    <scope>NUCLEOTIDE SEQUENCE</scope>
</reference>
<dbReference type="AlphaFoldDB" id="A0A0E9R4C5"/>
<protein>
    <submittedName>
        <fullName evidence="1">Uncharacterized protein</fullName>
    </submittedName>
</protein>